<organism evidence="1 2">
    <name type="scientific">Sesamum alatum</name>
    <dbReference type="NCBI Taxonomy" id="300844"/>
    <lineage>
        <taxon>Eukaryota</taxon>
        <taxon>Viridiplantae</taxon>
        <taxon>Streptophyta</taxon>
        <taxon>Embryophyta</taxon>
        <taxon>Tracheophyta</taxon>
        <taxon>Spermatophyta</taxon>
        <taxon>Magnoliopsida</taxon>
        <taxon>eudicotyledons</taxon>
        <taxon>Gunneridae</taxon>
        <taxon>Pentapetalae</taxon>
        <taxon>asterids</taxon>
        <taxon>lamiids</taxon>
        <taxon>Lamiales</taxon>
        <taxon>Pedaliaceae</taxon>
        <taxon>Sesamum</taxon>
    </lineage>
</organism>
<dbReference type="AlphaFoldDB" id="A0AAE1Y1U2"/>
<dbReference type="CDD" id="cd00303">
    <property type="entry name" value="retropepsin_like"/>
    <property type="match status" value="1"/>
</dbReference>
<dbReference type="Proteomes" id="UP001293254">
    <property type="component" value="Unassembled WGS sequence"/>
</dbReference>
<sequence>MRDCAKCGELNVMVAKQTDDDDETGRVGAIQMLNAMRAQSHVCGKSYFKGLMVVTGLINGKETKAFVDSGATHNFISDRVVQNLGLDVKPCDSDEGCEFQSCTNKWSRQHGIENKTMA</sequence>
<evidence type="ECO:0000313" key="1">
    <source>
        <dbReference type="EMBL" id="KAK4421707.1"/>
    </source>
</evidence>
<comment type="caution">
    <text evidence="1">The sequence shown here is derived from an EMBL/GenBank/DDBJ whole genome shotgun (WGS) entry which is preliminary data.</text>
</comment>
<accession>A0AAE1Y1U2</accession>
<dbReference type="Gene3D" id="2.40.70.10">
    <property type="entry name" value="Acid Proteases"/>
    <property type="match status" value="1"/>
</dbReference>
<name>A0AAE1Y1U2_9LAMI</name>
<dbReference type="Pfam" id="PF13975">
    <property type="entry name" value="gag-asp_proteas"/>
    <property type="match status" value="1"/>
</dbReference>
<dbReference type="SUPFAM" id="SSF50630">
    <property type="entry name" value="Acid proteases"/>
    <property type="match status" value="1"/>
</dbReference>
<gene>
    <name evidence="1" type="ORF">Salat_2121300</name>
</gene>
<proteinExistence type="predicted"/>
<evidence type="ECO:0000313" key="2">
    <source>
        <dbReference type="Proteomes" id="UP001293254"/>
    </source>
</evidence>
<reference evidence="1" key="1">
    <citation type="submission" date="2020-06" db="EMBL/GenBank/DDBJ databases">
        <authorList>
            <person name="Li T."/>
            <person name="Hu X."/>
            <person name="Zhang T."/>
            <person name="Song X."/>
            <person name="Zhang H."/>
            <person name="Dai N."/>
            <person name="Sheng W."/>
            <person name="Hou X."/>
            <person name="Wei L."/>
        </authorList>
    </citation>
    <scope>NUCLEOTIDE SEQUENCE</scope>
    <source>
        <strain evidence="1">3651</strain>
        <tissue evidence="1">Leaf</tissue>
    </source>
</reference>
<protein>
    <submittedName>
        <fullName evidence="1">Uncharacterized protein</fullName>
    </submittedName>
</protein>
<reference evidence="1" key="2">
    <citation type="journal article" date="2024" name="Plant">
        <title>Genomic evolution and insights into agronomic trait innovations of Sesamum species.</title>
        <authorList>
            <person name="Miao H."/>
            <person name="Wang L."/>
            <person name="Qu L."/>
            <person name="Liu H."/>
            <person name="Sun Y."/>
            <person name="Le M."/>
            <person name="Wang Q."/>
            <person name="Wei S."/>
            <person name="Zheng Y."/>
            <person name="Lin W."/>
            <person name="Duan Y."/>
            <person name="Cao H."/>
            <person name="Xiong S."/>
            <person name="Wang X."/>
            <person name="Wei L."/>
            <person name="Li C."/>
            <person name="Ma Q."/>
            <person name="Ju M."/>
            <person name="Zhao R."/>
            <person name="Li G."/>
            <person name="Mu C."/>
            <person name="Tian Q."/>
            <person name="Mei H."/>
            <person name="Zhang T."/>
            <person name="Gao T."/>
            <person name="Zhang H."/>
        </authorList>
    </citation>
    <scope>NUCLEOTIDE SEQUENCE</scope>
    <source>
        <strain evidence="1">3651</strain>
    </source>
</reference>
<dbReference type="EMBL" id="JACGWO010000008">
    <property type="protein sequence ID" value="KAK4421707.1"/>
    <property type="molecule type" value="Genomic_DNA"/>
</dbReference>
<keyword evidence="2" id="KW-1185">Reference proteome</keyword>
<dbReference type="InterPro" id="IPR021109">
    <property type="entry name" value="Peptidase_aspartic_dom_sf"/>
</dbReference>